<organism evidence="2 3">
    <name type="scientific">Fusarium albosuccineum</name>
    <dbReference type="NCBI Taxonomy" id="1237068"/>
    <lineage>
        <taxon>Eukaryota</taxon>
        <taxon>Fungi</taxon>
        <taxon>Dikarya</taxon>
        <taxon>Ascomycota</taxon>
        <taxon>Pezizomycotina</taxon>
        <taxon>Sordariomycetes</taxon>
        <taxon>Hypocreomycetidae</taxon>
        <taxon>Hypocreales</taxon>
        <taxon>Nectriaceae</taxon>
        <taxon>Fusarium</taxon>
        <taxon>Fusarium decemcellulare species complex</taxon>
    </lineage>
</organism>
<comment type="caution">
    <text evidence="2">The sequence shown here is derived from an EMBL/GenBank/DDBJ whole genome shotgun (WGS) entry which is preliminary data.</text>
</comment>
<dbReference type="PROSITE" id="PS51386">
    <property type="entry name" value="RINT1_TIP20"/>
    <property type="match status" value="1"/>
</dbReference>
<gene>
    <name evidence="2" type="ORF">FALBO_8283</name>
</gene>
<accession>A0A8H4PD02</accession>
<dbReference type="GO" id="GO:0006890">
    <property type="term" value="P:retrograde vesicle-mediated transport, Golgi to endoplasmic reticulum"/>
    <property type="evidence" value="ECO:0007669"/>
    <property type="project" value="InterPro"/>
</dbReference>
<sequence length="784" mass="88808">MTTTAAHVQGSSLDIRVEDFLDDKLQSTTDLENLDTLLANVELQRNQLQSQLDTAVRELEEARRTADDRQGSLLARIEEFQKLQESIDVRVQIAAASDAPNQAIARLQGPMKKIQTVELAQNYLFLLQDVEKLRSEARSHLPQSPKAALEPYTKLKHLTTKLRGLPGQEGLHLVDYVEKVTESLWDEMKSTMSAELEAILKQRKWPAVDPQSMMDEEWINCFEKLLDLQVPEILYNTRLESMLPFDTMASIFVTEFRFHFLSDKFTSNPQAFGTHCLPWFISLIERWEDFFRDNLGHLLTAKFHDTAVATNLAYVDPVCALITSMLPVLREKASAVAGEAVKSPAFLSSLMSQLMTFDDSVRGKFNYDGGDPGNGWSGLTTHILDEHFDTWFNAEKEFALERFHTIMDSQDARNIDYDYAVQGKMKPTYVAVRVTDLLRSVTTQYERVRNFKHKIRFLIGIQLEILDEYHDRLRGSLQAYQTMSSTLGRTLGGNKEELAVLEGTGALEVLCKVIGSADHIVNTLKDWSNEEFFVSLWDELQTRAAHRGSNITSTMSYNDVKDRTSAAVGQEREDGALFDETVAAYSMRRKAAQELLVGALVDSHGKAFRAYTTRVQWTTVGETAILDELAVTPELEEPLRILQRNLDFLIKALSTAAFRRVWREALARLQDNLWQSILLRQSFTTYGATQFGRDGAALVSLIDRYIPGGSSTLDSLTEGMRLLSLPVEASETGVLTLKEASDRVFKDNDEARKVLEELQLQELTPQNARNILQRRVENNENVGW</sequence>
<evidence type="ECO:0000256" key="1">
    <source>
        <dbReference type="SAM" id="Coils"/>
    </source>
</evidence>
<dbReference type="GO" id="GO:0070939">
    <property type="term" value="C:Dsl1/NZR complex"/>
    <property type="evidence" value="ECO:0007669"/>
    <property type="project" value="InterPro"/>
</dbReference>
<dbReference type="InterPro" id="IPR007528">
    <property type="entry name" value="RINT1_Tip20"/>
</dbReference>
<keyword evidence="3" id="KW-1185">Reference proteome</keyword>
<dbReference type="PANTHER" id="PTHR13520:SF0">
    <property type="entry name" value="RAD50-INTERACTING PROTEIN 1"/>
    <property type="match status" value="1"/>
</dbReference>
<dbReference type="Proteomes" id="UP000554235">
    <property type="component" value="Unassembled WGS sequence"/>
</dbReference>
<dbReference type="InterPro" id="IPR042044">
    <property type="entry name" value="EXOC6PINT-1/Sec15/Tip20_C_dom2"/>
</dbReference>
<dbReference type="OrthoDB" id="2189254at2759"/>
<dbReference type="AlphaFoldDB" id="A0A8H4PD02"/>
<evidence type="ECO:0000313" key="3">
    <source>
        <dbReference type="Proteomes" id="UP000554235"/>
    </source>
</evidence>
<dbReference type="EMBL" id="JAADYS010001131">
    <property type="protein sequence ID" value="KAF4464881.1"/>
    <property type="molecule type" value="Genomic_DNA"/>
</dbReference>
<evidence type="ECO:0000313" key="2">
    <source>
        <dbReference type="EMBL" id="KAF4464881.1"/>
    </source>
</evidence>
<feature type="coiled-coil region" evidence="1">
    <location>
        <begin position="31"/>
        <end position="65"/>
    </location>
</feature>
<dbReference type="GO" id="GO:0060628">
    <property type="term" value="P:regulation of ER to Golgi vesicle-mediated transport"/>
    <property type="evidence" value="ECO:0007669"/>
    <property type="project" value="TreeGrafter"/>
</dbReference>
<dbReference type="GO" id="GO:0006888">
    <property type="term" value="P:endoplasmic reticulum to Golgi vesicle-mediated transport"/>
    <property type="evidence" value="ECO:0007669"/>
    <property type="project" value="InterPro"/>
</dbReference>
<reference evidence="2 3" key="1">
    <citation type="submission" date="2020-01" db="EMBL/GenBank/DDBJ databases">
        <title>Identification and distribution of gene clusters putatively required for synthesis of sphingolipid metabolism inhibitors in phylogenetically diverse species of the filamentous fungus Fusarium.</title>
        <authorList>
            <person name="Kim H.-S."/>
            <person name="Busman M."/>
            <person name="Brown D.W."/>
            <person name="Divon H."/>
            <person name="Uhlig S."/>
            <person name="Proctor R.H."/>
        </authorList>
    </citation>
    <scope>NUCLEOTIDE SEQUENCE [LARGE SCALE GENOMIC DNA]</scope>
    <source>
        <strain evidence="2 3">NRRL 20459</strain>
    </source>
</reference>
<protein>
    <submittedName>
        <fullName evidence="2">Rad50-interacting 1</fullName>
    </submittedName>
</protein>
<name>A0A8H4PD02_9HYPO</name>
<keyword evidence="1" id="KW-0175">Coiled coil</keyword>
<dbReference type="Gene3D" id="1.20.58.670">
    <property type="entry name" value="Dsl1p vesicle tethering complex, Tip20p subunit, domain D"/>
    <property type="match status" value="1"/>
</dbReference>
<proteinExistence type="predicted"/>
<dbReference type="PANTHER" id="PTHR13520">
    <property type="entry name" value="RAD50-INTERACTING PROTEIN 1 RINT-1"/>
    <property type="match status" value="1"/>
</dbReference>
<dbReference type="Pfam" id="PF04437">
    <property type="entry name" value="RINT1_TIP1"/>
    <property type="match status" value="1"/>
</dbReference>